<dbReference type="EMBL" id="JBHTBJ010000015">
    <property type="protein sequence ID" value="MFC7276469.1"/>
    <property type="molecule type" value="Genomic_DNA"/>
</dbReference>
<evidence type="ECO:0000256" key="1">
    <source>
        <dbReference type="ARBA" id="ARBA00004651"/>
    </source>
</evidence>
<feature type="transmembrane region" description="Helical" evidence="7">
    <location>
        <begin position="282"/>
        <end position="300"/>
    </location>
</feature>
<accession>A0ABW2HUH2</accession>
<dbReference type="Gene3D" id="1.20.1250.20">
    <property type="entry name" value="MFS general substrate transporter like domains"/>
    <property type="match status" value="1"/>
</dbReference>
<reference evidence="9" key="1">
    <citation type="journal article" date="2019" name="Int. J. Syst. Evol. Microbiol.">
        <title>The Global Catalogue of Microorganisms (GCM) 10K type strain sequencing project: providing services to taxonomists for standard genome sequencing and annotation.</title>
        <authorList>
            <consortium name="The Broad Institute Genomics Platform"/>
            <consortium name="The Broad Institute Genome Sequencing Center for Infectious Disease"/>
            <person name="Wu L."/>
            <person name="Ma J."/>
        </authorList>
    </citation>
    <scope>NUCLEOTIDE SEQUENCE [LARGE SCALE GENOMIC DNA]</scope>
    <source>
        <strain evidence="9">XZYJT-10</strain>
    </source>
</reference>
<feature type="transmembrane region" description="Helical" evidence="7">
    <location>
        <begin position="69"/>
        <end position="94"/>
    </location>
</feature>
<sequence>MEDLVSEEPARGADAAQAVTESDRPVTFRDVFALREYRAIYTSTQVNWIGDYLAKAAVTLLVYQQSDSVLLSAAAFGVSFLPWIIGGTLLSALAERYPYRRVLISADLFRIVPTTLLLVPHIPIWIMVVLVFLASLGVPPTQSARSALLPHLVGREKLATAIAINQTTTQAAQVFGYMAGATIATLISPRLALGVDVLTFALSATLVTLGIRPRPAARTRAQRTHLLHESAEGFRLVFGRRVLRSIVVLVCLSAMITVVPEALAAAWAALGSDNPATRGLNQGLIMAAGPVGFVVGGLLTTRLAGPALRDRLVRPYAVLGSLVLVPALLSPPPIVAALLVMLSGVFAGGLSPTLNGKFVLMIPHGYRARAYGVVQTGLQLSQFAGVMLGGVLADSFRLPIVVGLWSLAGTAVLLGLVARWPAKREFDTAIEEAAETMPPGVPAPAGPAEATVRPATPVDDYQPAHLSRTPGETTAASKPYRPAHAARTTSITPERH</sequence>
<proteinExistence type="predicted"/>
<feature type="transmembrane region" description="Helical" evidence="7">
    <location>
        <begin position="312"/>
        <end position="329"/>
    </location>
</feature>
<dbReference type="SUPFAM" id="SSF103473">
    <property type="entry name" value="MFS general substrate transporter"/>
    <property type="match status" value="1"/>
</dbReference>
<feature type="transmembrane region" description="Helical" evidence="7">
    <location>
        <begin position="191"/>
        <end position="211"/>
    </location>
</feature>
<dbReference type="InterPro" id="IPR036259">
    <property type="entry name" value="MFS_trans_sf"/>
</dbReference>
<dbReference type="RefSeq" id="WP_378970851.1">
    <property type="nucleotide sequence ID" value="NZ_JBHTBJ010000015.1"/>
</dbReference>
<gene>
    <name evidence="8" type="ORF">ACFQS1_20955</name>
</gene>
<dbReference type="Proteomes" id="UP001596548">
    <property type="component" value="Unassembled WGS sequence"/>
</dbReference>
<evidence type="ECO:0000256" key="3">
    <source>
        <dbReference type="ARBA" id="ARBA00022692"/>
    </source>
</evidence>
<comment type="caution">
    <text evidence="8">The sequence shown here is derived from an EMBL/GenBank/DDBJ whole genome shotgun (WGS) entry which is preliminary data.</text>
</comment>
<feature type="transmembrane region" description="Helical" evidence="7">
    <location>
        <begin position="246"/>
        <end position="270"/>
    </location>
</feature>
<keyword evidence="3 7" id="KW-0812">Transmembrane</keyword>
<name>A0ABW2HUH2_9ACTN</name>
<feature type="region of interest" description="Disordered" evidence="6">
    <location>
        <begin position="436"/>
        <end position="496"/>
    </location>
</feature>
<dbReference type="InterPro" id="IPR011701">
    <property type="entry name" value="MFS"/>
</dbReference>
<feature type="transmembrane region" description="Helical" evidence="7">
    <location>
        <begin position="398"/>
        <end position="418"/>
    </location>
</feature>
<feature type="transmembrane region" description="Helical" evidence="7">
    <location>
        <begin position="115"/>
        <end position="138"/>
    </location>
</feature>
<evidence type="ECO:0000313" key="9">
    <source>
        <dbReference type="Proteomes" id="UP001596548"/>
    </source>
</evidence>
<keyword evidence="9" id="KW-1185">Reference proteome</keyword>
<dbReference type="Pfam" id="PF07690">
    <property type="entry name" value="MFS_1"/>
    <property type="match status" value="1"/>
</dbReference>
<dbReference type="CDD" id="cd06173">
    <property type="entry name" value="MFS_MefA_like"/>
    <property type="match status" value="1"/>
</dbReference>
<dbReference type="PANTHER" id="PTHR23513:SF11">
    <property type="entry name" value="STAPHYLOFERRIN A TRANSPORTER"/>
    <property type="match status" value="1"/>
</dbReference>
<keyword evidence="4 7" id="KW-1133">Transmembrane helix</keyword>
<keyword evidence="2" id="KW-1003">Cell membrane</keyword>
<evidence type="ECO:0000256" key="2">
    <source>
        <dbReference type="ARBA" id="ARBA00022475"/>
    </source>
</evidence>
<dbReference type="PANTHER" id="PTHR23513">
    <property type="entry name" value="INTEGRAL MEMBRANE EFFLUX PROTEIN-RELATED"/>
    <property type="match status" value="1"/>
</dbReference>
<feature type="compositionally biased region" description="Polar residues" evidence="6">
    <location>
        <begin position="487"/>
        <end position="496"/>
    </location>
</feature>
<organism evidence="8 9">
    <name type="scientific">Paractinoplanes rhizophilus</name>
    <dbReference type="NCBI Taxonomy" id="1416877"/>
    <lineage>
        <taxon>Bacteria</taxon>
        <taxon>Bacillati</taxon>
        <taxon>Actinomycetota</taxon>
        <taxon>Actinomycetes</taxon>
        <taxon>Micromonosporales</taxon>
        <taxon>Micromonosporaceae</taxon>
        <taxon>Paractinoplanes</taxon>
    </lineage>
</organism>
<evidence type="ECO:0000256" key="7">
    <source>
        <dbReference type="SAM" id="Phobius"/>
    </source>
</evidence>
<evidence type="ECO:0000256" key="6">
    <source>
        <dbReference type="SAM" id="MobiDB-lite"/>
    </source>
</evidence>
<protein>
    <submittedName>
        <fullName evidence="8">MFS transporter</fullName>
    </submittedName>
</protein>
<comment type="subcellular location">
    <subcellularLocation>
        <location evidence="1">Cell membrane</location>
        <topology evidence="1">Multi-pass membrane protein</topology>
    </subcellularLocation>
</comment>
<evidence type="ECO:0000256" key="4">
    <source>
        <dbReference type="ARBA" id="ARBA00022989"/>
    </source>
</evidence>
<evidence type="ECO:0000313" key="8">
    <source>
        <dbReference type="EMBL" id="MFC7276469.1"/>
    </source>
</evidence>
<evidence type="ECO:0000256" key="5">
    <source>
        <dbReference type="ARBA" id="ARBA00023136"/>
    </source>
</evidence>
<keyword evidence="5 7" id="KW-0472">Membrane</keyword>